<sequence>MAPAVETSVRRRFFRIAGGLLLLGLLLVVAAALFATWLVRTESGLRFAADAVGRLSGGQVVVENASGRLAGPLRIDALRVATPDLRLRLDNLALQWNAAALFDRHLDIASLAIDEITLARRPADAPAPAQGPPATLELPLSLSLRALQVGRGALLDWPAEGGDAAPAGAVKFELSSLAATLASDGRHHRIEALSATLPVGQASLSGEMDGGAAPFALSASGGLHGERAGRAYTLNLRADGDLVAPHLLVEAEGAGLAGSADVVAAPFEPVPLRRLQAALGDIDPSAFQADAPQAALRLEVDLTSAPGEAWVLSGPVTIENQAPGTIDRNALPVERIAAQLRWTPTETSADSLLVELPGAGTAAGNVHWSPDADTAFGRVTAMLQLAGIDPARLDARLPKGNVAGTVEAAGDASQQTARLDLRVGAARIRADGELTAPTDDGGRTLVATGQLASFDPHALFARAPAASLNMSFDLRGELGERRRFDARWQLQPSRLESRPLSGGGHVVIDGERLVDSDLDLTLAGNRVQVKGAWGERGDELEIDVDAPALAALGDEFGGRARIEGTVSGTLERPGATLDLSATALRLPGGLRVAGLDAQGRFADGIDGRLELALDVTGLGRGEDENLIDRAKLGVRGKGADHVIDFTASGLEDDTLRMRLEGGLVRKPDAGGSANAASGAGGAAKPDSAPTGDPRARFAWQGRAVALETGGRFKAQLTSPAQLYIGAERIALGTAAFDAGERGRIRLDETQWTPQLIAARGALTGLALRLASRPDGRREGRVGRERGALVLGAEWDLQLGQSANGTARMFRESGDLTVSGELPARLGLEHLEARLTARDNRLALSLDARGSELGELVGSATALAERDPAAGWRLAPDAALLGSARLEMPSIAWLGRLMQENIVTGGSLAADFALAGTPSDPRASGSIDGTGLSVALVDQGLQLTGGELRAQFDRDRLRLVRLEFVSPNRVRPADGRVPVARFTREPGRLTASGEIALDSGTGSFIYQADRLPILQRPDRWLILSGGGTAQSTWTSLDLDAEFRADAGYVELADSPPPSLSEDVVILGRETPSGKGGFKLSADVLVALGENLYLSALGVDTRLAGELLLRVRDGEPLSAVGTIATVGGTYQGYGQSLVIERGRINFQGPLNNPGLNIVALRKGLAVEAGVAIVGSARRPQVRLVSEPNVPDPEKLSWLVLGRPPTAGGGADLGLLLPAAQALLGGPGGGMTEQLSRSLGFDQLSIGQGELSSVTRGATSRVVGEGSVVTGEGTVTGQVLSLGKRLSSDLFLSFEQSLGGAESLVKLTYQLTRQVSVVARGGNDNSADVYYTISFK</sequence>
<dbReference type="GO" id="GO:0009306">
    <property type="term" value="P:protein secretion"/>
    <property type="evidence" value="ECO:0007669"/>
    <property type="project" value="InterPro"/>
</dbReference>
<dbReference type="eggNOG" id="COG2911">
    <property type="taxonomic scope" value="Bacteria"/>
</dbReference>
<organism evidence="8 9">
    <name type="scientific">Aromatoleum aromaticum (strain DSM 19018 / LMG 30748 / EbN1)</name>
    <name type="common">Azoarcus sp. (strain EbN1)</name>
    <dbReference type="NCBI Taxonomy" id="76114"/>
    <lineage>
        <taxon>Bacteria</taxon>
        <taxon>Pseudomonadati</taxon>
        <taxon>Pseudomonadota</taxon>
        <taxon>Betaproteobacteria</taxon>
        <taxon>Rhodocyclales</taxon>
        <taxon>Rhodocyclaceae</taxon>
        <taxon>Aromatoleum</taxon>
    </lineage>
</organism>
<keyword evidence="9" id="KW-1185">Reference proteome</keyword>
<evidence type="ECO:0000313" key="8">
    <source>
        <dbReference type="EMBL" id="CAI08504.1"/>
    </source>
</evidence>
<dbReference type="PANTHER" id="PTHR36985:SF1">
    <property type="entry name" value="TRANSLOCATION AND ASSEMBLY MODULE SUBUNIT TAMB"/>
    <property type="match status" value="1"/>
</dbReference>
<evidence type="ECO:0000256" key="2">
    <source>
        <dbReference type="ARBA" id="ARBA00022692"/>
    </source>
</evidence>
<dbReference type="GO" id="GO:0097347">
    <property type="term" value="C:TAM protein secretion complex"/>
    <property type="evidence" value="ECO:0007669"/>
    <property type="project" value="TreeGrafter"/>
</dbReference>
<dbReference type="Pfam" id="PF04357">
    <property type="entry name" value="TamB"/>
    <property type="match status" value="1"/>
</dbReference>
<protein>
    <recommendedName>
        <fullName evidence="7">Translocation and assembly module TamB C-terminal domain-containing protein</fullName>
    </recommendedName>
</protein>
<evidence type="ECO:0000256" key="5">
    <source>
        <dbReference type="SAM" id="MobiDB-lite"/>
    </source>
</evidence>
<gene>
    <name evidence="8" type="ORF">ebA4202</name>
</gene>
<evidence type="ECO:0000313" key="9">
    <source>
        <dbReference type="Proteomes" id="UP000006552"/>
    </source>
</evidence>
<dbReference type="OrthoDB" id="5288149at2"/>
<dbReference type="GO" id="GO:0005886">
    <property type="term" value="C:plasma membrane"/>
    <property type="evidence" value="ECO:0007669"/>
    <property type="project" value="InterPro"/>
</dbReference>
<evidence type="ECO:0000259" key="7">
    <source>
        <dbReference type="Pfam" id="PF04357"/>
    </source>
</evidence>
<accession>Q5P2G0</accession>
<evidence type="ECO:0000256" key="4">
    <source>
        <dbReference type="ARBA" id="ARBA00023136"/>
    </source>
</evidence>
<keyword evidence="3 6" id="KW-1133">Transmembrane helix</keyword>
<feature type="region of interest" description="Disordered" evidence="5">
    <location>
        <begin position="666"/>
        <end position="694"/>
    </location>
</feature>
<dbReference type="InterPro" id="IPR007452">
    <property type="entry name" value="TamB_C"/>
</dbReference>
<proteinExistence type="predicted"/>
<evidence type="ECO:0000256" key="1">
    <source>
        <dbReference type="ARBA" id="ARBA00004167"/>
    </source>
</evidence>
<name>Q5P2G0_AROAE</name>
<feature type="domain" description="Translocation and assembly module TamB C-terminal" evidence="7">
    <location>
        <begin position="984"/>
        <end position="1332"/>
    </location>
</feature>
<keyword evidence="2 6" id="KW-0812">Transmembrane</keyword>
<dbReference type="EMBL" id="CR555306">
    <property type="protein sequence ID" value="CAI08504.1"/>
    <property type="molecule type" value="Genomic_DNA"/>
</dbReference>
<dbReference type="PANTHER" id="PTHR36985">
    <property type="entry name" value="TRANSLOCATION AND ASSEMBLY MODULE SUBUNIT TAMB"/>
    <property type="match status" value="1"/>
</dbReference>
<dbReference type="Proteomes" id="UP000006552">
    <property type="component" value="Chromosome"/>
</dbReference>
<feature type="transmembrane region" description="Helical" evidence="6">
    <location>
        <begin position="20"/>
        <end position="39"/>
    </location>
</feature>
<dbReference type="STRING" id="76114.ebA4202"/>
<comment type="subcellular location">
    <subcellularLocation>
        <location evidence="1">Membrane</location>
        <topology evidence="1">Single-pass membrane protein</topology>
    </subcellularLocation>
</comment>
<reference evidence="8 9" key="1">
    <citation type="journal article" date="2005" name="Arch. Microbiol.">
        <title>The genome sequence of an anaerobic aromatic-degrading denitrifying bacterium, strain EbN1.</title>
        <authorList>
            <person name="Rabus R."/>
            <person name="Kube M."/>
            <person name="Heider J."/>
            <person name="Beck A."/>
            <person name="Heitmann K."/>
            <person name="Widdel F."/>
            <person name="Reinhardt R."/>
        </authorList>
    </citation>
    <scope>NUCLEOTIDE SEQUENCE [LARGE SCALE GENOMIC DNA]</scope>
    <source>
        <strain evidence="8 9">EbN1</strain>
    </source>
</reference>
<evidence type="ECO:0000256" key="6">
    <source>
        <dbReference type="SAM" id="Phobius"/>
    </source>
</evidence>
<dbReference type="HOGENOM" id="CLU_002338_3_0_4"/>
<dbReference type="KEGG" id="eba:ebA4202"/>
<evidence type="ECO:0000256" key="3">
    <source>
        <dbReference type="ARBA" id="ARBA00022989"/>
    </source>
</evidence>
<dbReference type="RefSeq" id="WP_011238191.1">
    <property type="nucleotide sequence ID" value="NC_006513.1"/>
</dbReference>
<keyword evidence="4 6" id="KW-0472">Membrane</keyword>